<accession>A0A160T1G8</accession>
<dbReference type="EMBL" id="LN890655">
    <property type="protein sequence ID" value="CUS03414.2"/>
    <property type="molecule type" value="Genomic_DNA"/>
</dbReference>
<dbReference type="OrthoDB" id="9813214at2"/>
<evidence type="ECO:0000313" key="2">
    <source>
        <dbReference type="EMBL" id="CUS03414.2"/>
    </source>
</evidence>
<dbReference type="SUPFAM" id="SSF53756">
    <property type="entry name" value="UDP-Glycosyltransferase/glycogen phosphorylase"/>
    <property type="match status" value="1"/>
</dbReference>
<dbReference type="GO" id="GO:0016757">
    <property type="term" value="F:glycosyltransferase activity"/>
    <property type="evidence" value="ECO:0007669"/>
    <property type="project" value="TreeGrafter"/>
</dbReference>
<dbReference type="Gene3D" id="3.40.50.2000">
    <property type="entry name" value="Glycogen Phosphorylase B"/>
    <property type="match status" value="2"/>
</dbReference>
<protein>
    <recommendedName>
        <fullName evidence="1">Glycosyltransferase subfamily 4-like N-terminal domain-containing protein</fullName>
    </recommendedName>
</protein>
<proteinExistence type="predicted"/>
<keyword evidence="3" id="KW-1185">Reference proteome</keyword>
<evidence type="ECO:0000259" key="1">
    <source>
        <dbReference type="Pfam" id="PF13439"/>
    </source>
</evidence>
<dbReference type="AlphaFoldDB" id="A0A160T1G8"/>
<gene>
    <name evidence="2" type="ORF">CFX0092_A1536</name>
</gene>
<name>A0A160T1G8_9CHLR</name>
<dbReference type="Pfam" id="PF13439">
    <property type="entry name" value="Glyco_transf_4"/>
    <property type="match status" value="1"/>
</dbReference>
<sequence>MTNEMPPTGDRLRVAWVSPVTSDKLDSATWVDTTRELRRQGVDVTLITIGPAGKHSYRGVEVLNIPRPSVYLLGQMLFHLNVLRYLLPRRRDYDVILFHQLSAIWLLPLRLLGRHRPRLVMDTRDMVDFASGSFKVRLRTAWFDLITRLAARLADGQTAITPRMAELVRIPREQLWGIWPSGVEADRFAAAAKARHWPYQGEAIRLVYVGIFLSKRNLLPLCRAVSRAGAEGMSFVFSLYGDGPQRPELASVAAGSNGSVCVEQPVAHENVPHLLARAHVGVTSLPEVDDVKYEASSPIKLFEYMAAGMPVLATSNKCHTDVVGNGRYAFWADDVAEETLLAALRRVWAARTALAELGREAQADAHDWTYAANAAKLKAALVYGLGRDAYARAPSGRVRVESR</sequence>
<dbReference type="PANTHER" id="PTHR45947:SF3">
    <property type="entry name" value="SULFOQUINOVOSYL TRANSFERASE SQD2"/>
    <property type="match status" value="1"/>
</dbReference>
<feature type="domain" description="Glycosyltransferase subfamily 4-like N-terminal" evidence="1">
    <location>
        <begin position="31"/>
        <end position="186"/>
    </location>
</feature>
<dbReference type="PANTHER" id="PTHR45947">
    <property type="entry name" value="SULFOQUINOVOSYL TRANSFERASE SQD2"/>
    <property type="match status" value="1"/>
</dbReference>
<organism evidence="2 3">
    <name type="scientific">Candidatus Promineifilum breve</name>
    <dbReference type="NCBI Taxonomy" id="1806508"/>
    <lineage>
        <taxon>Bacteria</taxon>
        <taxon>Bacillati</taxon>
        <taxon>Chloroflexota</taxon>
        <taxon>Ardenticatenia</taxon>
        <taxon>Candidatus Promineifilales</taxon>
        <taxon>Candidatus Promineifilaceae</taxon>
        <taxon>Candidatus Promineifilum</taxon>
    </lineage>
</organism>
<dbReference type="Pfam" id="PF13692">
    <property type="entry name" value="Glyco_trans_1_4"/>
    <property type="match status" value="1"/>
</dbReference>
<dbReference type="Proteomes" id="UP000215027">
    <property type="component" value="Chromosome I"/>
</dbReference>
<dbReference type="InterPro" id="IPR050194">
    <property type="entry name" value="Glycosyltransferase_grp1"/>
</dbReference>
<dbReference type="InterPro" id="IPR028098">
    <property type="entry name" value="Glyco_trans_4-like_N"/>
</dbReference>
<reference evidence="2" key="1">
    <citation type="submission" date="2016-01" db="EMBL/GenBank/DDBJ databases">
        <authorList>
            <person name="Mcilroy J.S."/>
            <person name="Karst M S."/>
            <person name="Albertsen M."/>
        </authorList>
    </citation>
    <scope>NUCLEOTIDE SEQUENCE</scope>
    <source>
        <strain evidence="2">Cfx-K</strain>
    </source>
</reference>
<dbReference type="RefSeq" id="WP_095042912.1">
    <property type="nucleotide sequence ID" value="NZ_LN890655.1"/>
</dbReference>
<dbReference type="KEGG" id="pbf:CFX0092_A1536"/>
<evidence type="ECO:0000313" key="3">
    <source>
        <dbReference type="Proteomes" id="UP000215027"/>
    </source>
</evidence>